<dbReference type="Gene3D" id="3.40.532.10">
    <property type="entry name" value="Peptidase C12, ubiquitin carboxyl-terminal hydrolase"/>
    <property type="match status" value="1"/>
</dbReference>
<dbReference type="CDD" id="cd09617">
    <property type="entry name" value="Peptidase_C12_UCH37_BAP1"/>
    <property type="match status" value="1"/>
</dbReference>
<evidence type="ECO:0000256" key="11">
    <source>
        <dbReference type="PIRSR" id="PIRSR038120-2"/>
    </source>
</evidence>
<dbReference type="PANTHER" id="PTHR10589:SF16">
    <property type="entry name" value="UBIQUITIN CARBOXYL-TERMINAL HYDROLASE ISOZYME L5"/>
    <property type="match status" value="1"/>
</dbReference>
<proteinExistence type="inferred from homology"/>
<dbReference type="InterPro" id="IPR001578">
    <property type="entry name" value="Peptidase_C12_UCH"/>
</dbReference>
<dbReference type="PIRSF" id="PIRSF038120">
    <property type="entry name" value="Ubiquitinyl_hydrolase_UCH37"/>
    <property type="match status" value="1"/>
</dbReference>
<comment type="similarity">
    <text evidence="3 9 12 13">Belongs to the peptidase C12 family.</text>
</comment>
<keyword evidence="5 9" id="KW-0833">Ubl conjugation pathway</keyword>
<keyword evidence="14" id="KW-0175">Coiled coil</keyword>
<evidence type="ECO:0000256" key="12">
    <source>
        <dbReference type="PROSITE-ProRule" id="PRU01393"/>
    </source>
</evidence>
<dbReference type="GO" id="GO:0016579">
    <property type="term" value="P:protein deubiquitination"/>
    <property type="evidence" value="ECO:0007669"/>
    <property type="project" value="InterPro"/>
</dbReference>
<dbReference type="InterPro" id="IPR036959">
    <property type="entry name" value="Peptidase_C12_UCH_sf"/>
</dbReference>
<evidence type="ECO:0000256" key="13">
    <source>
        <dbReference type="RuleBase" id="RU361215"/>
    </source>
</evidence>
<evidence type="ECO:0000259" key="15">
    <source>
        <dbReference type="PROSITE" id="PS52048"/>
    </source>
</evidence>
<feature type="site" description="Transition state stabilizer" evidence="12">
    <location>
        <position position="75"/>
    </location>
</feature>
<dbReference type="AlphaFoldDB" id="A0A7S0P1A7"/>
<dbReference type="InterPro" id="IPR017390">
    <property type="entry name" value="Ubiquitinyl_hydrolase_UCH37"/>
</dbReference>
<evidence type="ECO:0000256" key="6">
    <source>
        <dbReference type="ARBA" id="ARBA00022801"/>
    </source>
</evidence>
<dbReference type="InterPro" id="IPR041507">
    <property type="entry name" value="UCH_C"/>
</dbReference>
<dbReference type="PROSITE" id="PS52048">
    <property type="entry name" value="UCH_DOMAIN"/>
    <property type="match status" value="1"/>
</dbReference>
<evidence type="ECO:0000256" key="1">
    <source>
        <dbReference type="ARBA" id="ARBA00000707"/>
    </source>
</evidence>
<dbReference type="PROSITE" id="PS52049">
    <property type="entry name" value="ULD"/>
    <property type="match status" value="1"/>
</dbReference>
<evidence type="ECO:0000256" key="10">
    <source>
        <dbReference type="PIRSR" id="PIRSR038120-1"/>
    </source>
</evidence>
<dbReference type="EC" id="3.4.19.12" evidence="9 13"/>
<evidence type="ECO:0000256" key="8">
    <source>
        <dbReference type="ARBA" id="ARBA00023242"/>
    </source>
</evidence>
<sequence length="351" mass="40245">MSWCTIESDPGVFSELICEMGVKDVQVHELYSLDQEAMEAVLPVHGLIFLFRWRQEKDDRPTVTDYNDEIFFASQMISNACATQAILSILLNRPSLELGEELTALKAFTKDFPPDLKGLAISNSNLLRKVHNSFARPEPFIQEERRATKDDDEVYHFISYLPVNGKLYELDGLKAGPICLGDATEDDWLDVVRPLIVKRIEQYSSREIRFNLMAVTADRRERLLREQVVTEKERNMTVGKVQARSGKLPSHAELEKLAQQHPEPPAMGEVAVDERSISELLIALAHLTARANRVNAQIAMEEQRVAQWRRENVRRRHNYVPFLVNFLKVLAERGELMPLLENAKKKQRAAR</sequence>
<name>A0A7S0P1A7_9EUKA</name>
<organism evidence="16">
    <name type="scientific">Calcidiscus leptoporus</name>
    <dbReference type="NCBI Taxonomy" id="127549"/>
    <lineage>
        <taxon>Eukaryota</taxon>
        <taxon>Haptista</taxon>
        <taxon>Haptophyta</taxon>
        <taxon>Prymnesiophyceae</taxon>
        <taxon>Coccolithales</taxon>
        <taxon>Calcidiscaceae</taxon>
        <taxon>Calcidiscus</taxon>
    </lineage>
</organism>
<accession>A0A7S0P1A7</accession>
<dbReference type="GO" id="GO:0005737">
    <property type="term" value="C:cytoplasm"/>
    <property type="evidence" value="ECO:0007669"/>
    <property type="project" value="TreeGrafter"/>
</dbReference>
<evidence type="ECO:0000256" key="2">
    <source>
        <dbReference type="ARBA" id="ARBA00004123"/>
    </source>
</evidence>
<feature type="active site" description="Nucleophile" evidence="10 12">
    <location>
        <position position="81"/>
    </location>
</feature>
<dbReference type="PANTHER" id="PTHR10589">
    <property type="entry name" value="UBIQUITIN CARBOXYL-TERMINAL HYDROLASE"/>
    <property type="match status" value="1"/>
</dbReference>
<keyword evidence="4 9" id="KW-0645">Protease</keyword>
<evidence type="ECO:0000256" key="7">
    <source>
        <dbReference type="ARBA" id="ARBA00022807"/>
    </source>
</evidence>
<dbReference type="PRINTS" id="PR00707">
    <property type="entry name" value="UBCTHYDRLASE"/>
</dbReference>
<dbReference type="FunFam" id="3.40.532.10:FF:000003">
    <property type="entry name" value="Ubiquitin carboxyl-terminal hydrolase"/>
    <property type="match status" value="1"/>
</dbReference>
<keyword evidence="7 9" id="KW-0788">Thiol protease</keyword>
<evidence type="ECO:0000256" key="5">
    <source>
        <dbReference type="ARBA" id="ARBA00022786"/>
    </source>
</evidence>
<dbReference type="SUPFAM" id="SSF54001">
    <property type="entry name" value="Cysteine proteinases"/>
    <property type="match status" value="1"/>
</dbReference>
<evidence type="ECO:0000313" key="16">
    <source>
        <dbReference type="EMBL" id="CAD8546194.1"/>
    </source>
</evidence>
<dbReference type="GO" id="GO:0004843">
    <property type="term" value="F:cysteine-type deubiquitinase activity"/>
    <property type="evidence" value="ECO:0007669"/>
    <property type="project" value="UniProtKB-UniRule"/>
</dbReference>
<evidence type="ECO:0000256" key="4">
    <source>
        <dbReference type="ARBA" id="ARBA00022670"/>
    </source>
</evidence>
<dbReference type="GO" id="GO:0005634">
    <property type="term" value="C:nucleus"/>
    <property type="evidence" value="ECO:0007669"/>
    <property type="project" value="UniProtKB-SubCell"/>
</dbReference>
<evidence type="ECO:0000256" key="9">
    <source>
        <dbReference type="PIRNR" id="PIRNR038120"/>
    </source>
</evidence>
<dbReference type="GO" id="GO:0006511">
    <property type="term" value="P:ubiquitin-dependent protein catabolic process"/>
    <property type="evidence" value="ECO:0007669"/>
    <property type="project" value="UniProtKB-UniRule"/>
</dbReference>
<dbReference type="EMBL" id="HBER01042628">
    <property type="protein sequence ID" value="CAD8546194.1"/>
    <property type="molecule type" value="Transcribed_RNA"/>
</dbReference>
<dbReference type="Pfam" id="PF01088">
    <property type="entry name" value="Peptidase_C12"/>
    <property type="match status" value="1"/>
</dbReference>
<comment type="subcellular location">
    <subcellularLocation>
        <location evidence="2">Nucleus</location>
    </subcellularLocation>
</comment>
<evidence type="ECO:0000256" key="14">
    <source>
        <dbReference type="SAM" id="Coils"/>
    </source>
</evidence>
<dbReference type="Gene3D" id="1.20.58.860">
    <property type="match status" value="1"/>
</dbReference>
<keyword evidence="6 9" id="KW-0378">Hydrolase</keyword>
<comment type="catalytic activity">
    <reaction evidence="1 9 12 13">
        <text>Thiol-dependent hydrolysis of ester, thioester, amide, peptide and isopeptide bonds formed by the C-terminal Gly of ubiquitin (a 76-residue protein attached to proteins as an intracellular targeting signal).</text>
        <dbReference type="EC" id="3.4.19.12"/>
    </reaction>
</comment>
<dbReference type="Pfam" id="PF18031">
    <property type="entry name" value="UCH_C"/>
    <property type="match status" value="1"/>
</dbReference>
<feature type="coiled-coil region" evidence="14">
    <location>
        <begin position="284"/>
        <end position="311"/>
    </location>
</feature>
<evidence type="ECO:0000256" key="3">
    <source>
        <dbReference type="ARBA" id="ARBA00009326"/>
    </source>
</evidence>
<protein>
    <recommendedName>
        <fullName evidence="9 13">Ubiquitin carboxyl-terminal hydrolase</fullName>
        <ecNumber evidence="9 13">3.4.19.12</ecNumber>
    </recommendedName>
</protein>
<reference evidence="16" key="1">
    <citation type="submission" date="2021-01" db="EMBL/GenBank/DDBJ databases">
        <authorList>
            <person name="Corre E."/>
            <person name="Pelletier E."/>
            <person name="Niang G."/>
            <person name="Scheremetjew M."/>
            <person name="Finn R."/>
            <person name="Kale V."/>
            <person name="Holt S."/>
            <person name="Cochrane G."/>
            <person name="Meng A."/>
            <person name="Brown T."/>
            <person name="Cohen L."/>
        </authorList>
    </citation>
    <scope>NUCLEOTIDE SEQUENCE</scope>
    <source>
        <strain evidence="16">RCC1130</strain>
    </source>
</reference>
<feature type="active site" description="Proton donor" evidence="10 12">
    <location>
        <position position="156"/>
    </location>
</feature>
<feature type="site" description="Important for enzyme activity" evidence="11 12">
    <location>
        <position position="171"/>
    </location>
</feature>
<gene>
    <name evidence="16" type="ORF">CLEP1334_LOCUS21484</name>
</gene>
<keyword evidence="8" id="KW-0539">Nucleus</keyword>
<dbReference type="InterPro" id="IPR038765">
    <property type="entry name" value="Papain-like_cys_pep_sf"/>
</dbReference>
<feature type="domain" description="UCH catalytic" evidence="15">
    <location>
        <begin position="2"/>
        <end position="217"/>
    </location>
</feature>